<protein>
    <submittedName>
        <fullName evidence="2">Uncharacterized protein</fullName>
    </submittedName>
</protein>
<evidence type="ECO:0000256" key="1">
    <source>
        <dbReference type="SAM" id="MobiDB-lite"/>
    </source>
</evidence>
<dbReference type="AlphaFoldDB" id="A0A3D8II16"/>
<feature type="region of interest" description="Disordered" evidence="1">
    <location>
        <begin position="45"/>
        <end position="75"/>
    </location>
</feature>
<evidence type="ECO:0000313" key="3">
    <source>
        <dbReference type="Proteomes" id="UP000256650"/>
    </source>
</evidence>
<gene>
    <name evidence="2" type="ORF">CQA43_01855</name>
</gene>
<reference evidence="2 3" key="1">
    <citation type="submission" date="2018-04" db="EMBL/GenBank/DDBJ databases">
        <title>Novel Campyloabacter and Helicobacter Species and Strains.</title>
        <authorList>
            <person name="Mannion A.J."/>
            <person name="Shen Z."/>
            <person name="Fox J.G."/>
        </authorList>
    </citation>
    <scope>NUCLEOTIDE SEQUENCE [LARGE SCALE GENOMIC DNA]</scope>
    <source>
        <strain evidence="2 3">MIT 99-5101</strain>
    </source>
</reference>
<keyword evidence="3" id="KW-1185">Reference proteome</keyword>
<dbReference type="RefSeq" id="WP_115550900.1">
    <property type="nucleotide sequence ID" value="NZ_CAPHNE010000126.1"/>
</dbReference>
<dbReference type="EMBL" id="NXLS01000001">
    <property type="protein sequence ID" value="RDU64565.1"/>
    <property type="molecule type" value="Genomic_DNA"/>
</dbReference>
<comment type="caution">
    <text evidence="2">The sequence shown here is derived from an EMBL/GenBank/DDBJ whole genome shotgun (WGS) entry which is preliminary data.</text>
</comment>
<evidence type="ECO:0000313" key="2">
    <source>
        <dbReference type="EMBL" id="RDU64565.1"/>
    </source>
</evidence>
<accession>A0A3D8II16</accession>
<sequence>MPTEDSKLVAEEKPLKLFNPYEKYTPDEIRAFNEAYFENLLQETQVSGLEPTSDYDEEGNPIEYLEAKSGNNQSE</sequence>
<organism evidence="2 3">
    <name type="scientific">Helicobacter ganmani</name>
    <dbReference type="NCBI Taxonomy" id="60246"/>
    <lineage>
        <taxon>Bacteria</taxon>
        <taxon>Pseudomonadati</taxon>
        <taxon>Campylobacterota</taxon>
        <taxon>Epsilonproteobacteria</taxon>
        <taxon>Campylobacterales</taxon>
        <taxon>Helicobacteraceae</taxon>
        <taxon>Helicobacter</taxon>
    </lineage>
</organism>
<name>A0A3D8II16_9HELI</name>
<proteinExistence type="predicted"/>
<dbReference type="GeneID" id="82535032"/>
<dbReference type="Proteomes" id="UP000256650">
    <property type="component" value="Unassembled WGS sequence"/>
</dbReference>